<organism evidence="1 2">
    <name type="scientific">Naegleria lovaniensis</name>
    <name type="common">Amoeba</name>
    <dbReference type="NCBI Taxonomy" id="51637"/>
    <lineage>
        <taxon>Eukaryota</taxon>
        <taxon>Discoba</taxon>
        <taxon>Heterolobosea</taxon>
        <taxon>Tetramitia</taxon>
        <taxon>Eutetramitia</taxon>
        <taxon>Vahlkampfiidae</taxon>
        <taxon>Naegleria</taxon>
    </lineage>
</organism>
<dbReference type="RefSeq" id="XP_044545175.1">
    <property type="nucleotide sequence ID" value="XM_044699135.1"/>
</dbReference>
<dbReference type="Gene3D" id="3.90.1720.30">
    <property type="entry name" value="PPPDE domains"/>
    <property type="match status" value="1"/>
</dbReference>
<protein>
    <recommendedName>
        <fullName evidence="3">PPPDE domain-containing protein</fullName>
    </recommendedName>
</protein>
<keyword evidence="2" id="KW-1185">Reference proteome</keyword>
<evidence type="ECO:0000313" key="2">
    <source>
        <dbReference type="Proteomes" id="UP000816034"/>
    </source>
</evidence>
<dbReference type="InterPro" id="IPR042266">
    <property type="entry name" value="PPPDE_sf"/>
</dbReference>
<dbReference type="EMBL" id="PYSW02000036">
    <property type="protein sequence ID" value="KAG2377913.1"/>
    <property type="molecule type" value="Genomic_DNA"/>
</dbReference>
<reference evidence="1 2" key="1">
    <citation type="journal article" date="2018" name="BMC Genomics">
        <title>The genome of Naegleria lovaniensis, the basis for a comparative approach to unravel pathogenicity factors of the human pathogenic amoeba N. fowleri.</title>
        <authorList>
            <person name="Liechti N."/>
            <person name="Schurch N."/>
            <person name="Bruggmann R."/>
            <person name="Wittwer M."/>
        </authorList>
    </citation>
    <scope>NUCLEOTIDE SEQUENCE [LARGE SCALE GENOMIC DNA]</scope>
    <source>
        <strain evidence="1 2">ATCC 30569</strain>
    </source>
</reference>
<evidence type="ECO:0008006" key="3">
    <source>
        <dbReference type="Google" id="ProtNLM"/>
    </source>
</evidence>
<gene>
    <name evidence="1" type="ORF">C9374_008998</name>
</gene>
<accession>A0AA88GG32</accession>
<proteinExistence type="predicted"/>
<sequence length="519" mass="59198">MGQSYWLPSSDFVLSPVSSDQWTTKPLNKCSAQDLIATMKHYKFSELTEHSMDQKIKTHDVQGYEFTELAKAVAVVDKEKERQEKENLINSLSTKLKIPKTVANAFLEEVILEKIKQDIQQSQDLVTTSETTYEKHRATIMPQSVSLVSDASTSGPIVENSNFKNDDVFPDSSLTDWEKKGVTEFKKKLQEFEKSWSIKLTDVGYTGNYDADAQNSVCRDRFMYKTFGKPILSNKKRKDTRNAPFIAIKLVISELGGNTVHKLARKLIANAVDTEFGILHTGIIIGEWKFDWYNNSIVSVKTNMNASNSISVIDLGYLNQVDQIKDAFESIAKICCIYNATKTYHQMSCNCQHFVKDILDSLGINKPSGGSFDKYFEDLKSGTTKRKYYYSYTLQQFMNSNPKAEKYKEFYGRKEIEFADRASIDLFCYWLESLKYFSTEEGKIDFKLLKAFDRSFCISGNTQGLTVIDYSTKSGLKSQSFFGVKGSFEDNSIKNIEYNVRDLHISVPNYKTRKLGSVN</sequence>
<dbReference type="AlphaFoldDB" id="A0AA88GG32"/>
<dbReference type="Proteomes" id="UP000816034">
    <property type="component" value="Unassembled WGS sequence"/>
</dbReference>
<name>A0AA88GG32_NAELO</name>
<evidence type="ECO:0000313" key="1">
    <source>
        <dbReference type="EMBL" id="KAG2377913.1"/>
    </source>
</evidence>
<dbReference type="GeneID" id="68101452"/>
<comment type="caution">
    <text evidence="1">The sequence shown here is derived from an EMBL/GenBank/DDBJ whole genome shotgun (WGS) entry which is preliminary data.</text>
</comment>